<evidence type="ECO:0000313" key="10">
    <source>
        <dbReference type="Proteomes" id="UP000637695"/>
    </source>
</evidence>
<feature type="transmembrane region" description="Helical" evidence="8">
    <location>
        <begin position="283"/>
        <end position="304"/>
    </location>
</feature>
<accession>A0A917NKC9</accession>
<dbReference type="PANTHER" id="PTHR34975:SF2">
    <property type="entry name" value="SPORE GERMINATION PROTEIN A2"/>
    <property type="match status" value="1"/>
</dbReference>
<evidence type="ECO:0000256" key="1">
    <source>
        <dbReference type="ARBA" id="ARBA00004141"/>
    </source>
</evidence>
<protein>
    <submittedName>
        <fullName evidence="9">Germination protein</fullName>
    </submittedName>
</protein>
<feature type="transmembrane region" description="Helical" evidence="8">
    <location>
        <begin position="232"/>
        <end position="263"/>
    </location>
</feature>
<evidence type="ECO:0000256" key="8">
    <source>
        <dbReference type="SAM" id="Phobius"/>
    </source>
</evidence>
<gene>
    <name evidence="9" type="ORF">GCM10010885_15150</name>
</gene>
<keyword evidence="7 8" id="KW-0472">Membrane</keyword>
<dbReference type="Proteomes" id="UP000637695">
    <property type="component" value="Unassembled WGS sequence"/>
</dbReference>
<name>A0A917NKC9_9BACL</name>
<reference evidence="9" key="2">
    <citation type="submission" date="2020-09" db="EMBL/GenBank/DDBJ databases">
        <authorList>
            <person name="Sun Q."/>
            <person name="Ohkuma M."/>
        </authorList>
    </citation>
    <scope>NUCLEOTIDE SEQUENCE</scope>
    <source>
        <strain evidence="9">JCM 18487</strain>
    </source>
</reference>
<evidence type="ECO:0000256" key="7">
    <source>
        <dbReference type="ARBA" id="ARBA00023136"/>
    </source>
</evidence>
<feature type="transmembrane region" description="Helical" evidence="8">
    <location>
        <begin position="316"/>
        <end position="332"/>
    </location>
</feature>
<keyword evidence="4" id="KW-0309">Germination</keyword>
<comment type="subcellular location">
    <subcellularLocation>
        <location evidence="1">Membrane</location>
        <topology evidence="1">Multi-pass membrane protein</topology>
    </subcellularLocation>
</comment>
<keyword evidence="10" id="KW-1185">Reference proteome</keyword>
<feature type="transmembrane region" description="Helical" evidence="8">
    <location>
        <begin position="201"/>
        <end position="220"/>
    </location>
</feature>
<sequence length="385" mass="41836">MACAGQQGGILLHPMHGRTQISRLQLTTILLWTALGTGIVTIPALVAQFTVADGWMAGLSIGMGGGFAALMAHVFARRFPGRSLMETILDVCGPWCGRWLGLWHLSSYVIVIAAITREIDVFVSATALPSTPEWLISLLFLMTVAYIAYLGIEVIARVAETITPFALFVGPLLLLLALKNFDLHELTPVLGDGWRPVLRASLVPALAYGTELFIVLQLLPALRSPATVGRDVLTATAIIMVLLSAAIAVSFGVSGAAVSHFQYPILEAVRSVRFSWFLERIDTLYVMAVLITLIIKLAVFLFALCDATGTFLQLPSPRMLTGVVALLMWSAHPYMFRTVADLAFDILEVGPLFVFSSFAGVPLLVLAVHWVRQRWPSVRDGTHAV</sequence>
<organism evidence="9 10">
    <name type="scientific">Alicyclobacillus cellulosilyticus</name>
    <dbReference type="NCBI Taxonomy" id="1003997"/>
    <lineage>
        <taxon>Bacteria</taxon>
        <taxon>Bacillati</taxon>
        <taxon>Bacillota</taxon>
        <taxon>Bacilli</taxon>
        <taxon>Bacillales</taxon>
        <taxon>Alicyclobacillaceae</taxon>
        <taxon>Alicyclobacillus</taxon>
    </lineage>
</organism>
<dbReference type="AlphaFoldDB" id="A0A917NKC9"/>
<evidence type="ECO:0000256" key="3">
    <source>
        <dbReference type="ARBA" id="ARBA00022448"/>
    </source>
</evidence>
<dbReference type="InterPro" id="IPR004761">
    <property type="entry name" value="Spore_GerAB"/>
</dbReference>
<feature type="transmembrane region" description="Helical" evidence="8">
    <location>
        <begin position="135"/>
        <end position="155"/>
    </location>
</feature>
<feature type="transmembrane region" description="Helical" evidence="8">
    <location>
        <begin position="352"/>
        <end position="371"/>
    </location>
</feature>
<evidence type="ECO:0000256" key="2">
    <source>
        <dbReference type="ARBA" id="ARBA00007998"/>
    </source>
</evidence>
<feature type="transmembrane region" description="Helical" evidence="8">
    <location>
        <begin position="29"/>
        <end position="49"/>
    </location>
</feature>
<dbReference type="EMBL" id="BMOY01000021">
    <property type="protein sequence ID" value="GGJ06969.1"/>
    <property type="molecule type" value="Genomic_DNA"/>
</dbReference>
<dbReference type="NCBIfam" id="TIGR00912">
    <property type="entry name" value="2A0309"/>
    <property type="match status" value="1"/>
</dbReference>
<dbReference type="Pfam" id="PF03845">
    <property type="entry name" value="Spore_permease"/>
    <property type="match status" value="1"/>
</dbReference>
<evidence type="ECO:0000256" key="6">
    <source>
        <dbReference type="ARBA" id="ARBA00022989"/>
    </source>
</evidence>
<keyword evidence="3" id="KW-0813">Transport</keyword>
<evidence type="ECO:0000256" key="4">
    <source>
        <dbReference type="ARBA" id="ARBA00022544"/>
    </source>
</evidence>
<feature type="transmembrane region" description="Helical" evidence="8">
    <location>
        <begin position="97"/>
        <end position="115"/>
    </location>
</feature>
<comment type="caution">
    <text evidence="9">The sequence shown here is derived from an EMBL/GenBank/DDBJ whole genome shotgun (WGS) entry which is preliminary data.</text>
</comment>
<dbReference type="GO" id="GO:0016020">
    <property type="term" value="C:membrane"/>
    <property type="evidence" value="ECO:0007669"/>
    <property type="project" value="UniProtKB-SubCell"/>
</dbReference>
<comment type="similarity">
    <text evidence="2">Belongs to the amino acid-polyamine-organocation (APC) superfamily. Spore germination protein (SGP) (TC 2.A.3.9) family.</text>
</comment>
<proteinExistence type="inferred from homology"/>
<keyword evidence="6 8" id="KW-1133">Transmembrane helix</keyword>
<feature type="transmembrane region" description="Helical" evidence="8">
    <location>
        <begin position="55"/>
        <end position="76"/>
    </location>
</feature>
<feature type="transmembrane region" description="Helical" evidence="8">
    <location>
        <begin position="162"/>
        <end position="181"/>
    </location>
</feature>
<reference evidence="9" key="1">
    <citation type="journal article" date="2014" name="Int. J. Syst. Evol. Microbiol.">
        <title>Complete genome sequence of Corynebacterium casei LMG S-19264T (=DSM 44701T), isolated from a smear-ripened cheese.</title>
        <authorList>
            <consortium name="US DOE Joint Genome Institute (JGI-PGF)"/>
            <person name="Walter F."/>
            <person name="Albersmeier A."/>
            <person name="Kalinowski J."/>
            <person name="Ruckert C."/>
        </authorList>
    </citation>
    <scope>NUCLEOTIDE SEQUENCE</scope>
    <source>
        <strain evidence="9">JCM 18487</strain>
    </source>
</reference>
<dbReference type="GO" id="GO:0009847">
    <property type="term" value="P:spore germination"/>
    <property type="evidence" value="ECO:0007669"/>
    <property type="project" value="InterPro"/>
</dbReference>
<dbReference type="PANTHER" id="PTHR34975">
    <property type="entry name" value="SPORE GERMINATION PROTEIN A2"/>
    <property type="match status" value="1"/>
</dbReference>
<evidence type="ECO:0000313" key="9">
    <source>
        <dbReference type="EMBL" id="GGJ06969.1"/>
    </source>
</evidence>
<keyword evidence="5 8" id="KW-0812">Transmembrane</keyword>
<evidence type="ECO:0000256" key="5">
    <source>
        <dbReference type="ARBA" id="ARBA00022692"/>
    </source>
</evidence>